<evidence type="ECO:0000259" key="2">
    <source>
        <dbReference type="PROSITE" id="PS51184"/>
    </source>
</evidence>
<sequence>MPGGMATCSDRSGIRVKHVRESCVPVEDVDVLAETLLRARPVVLRGYGKGWKARSWGLEEVSAGSPDAHVELQVSRVGSTQFHGFGGTLQREPLQRLPAAAAEALEEKRSLYLVQCPLWARGCDTESECPARHLLKDLNLGPFAGALGARGADVALSRRLDSVNLWMSLGETHSNLHYDSKHGLLVVIRGRKLVELFPPAAAKSIGAYPVHDPLRSHHSRAPHCCLAARFERSPCEVHGATESLRARGLQADLREGDALLIPEGWWHHVKTLGREGEAQPMALAVNIWWRGYPREPKAARPYVLRRLLGEMLARRTASHFNIRQKPRKPRKTREVSRRGTTCLKSRPRSSPNREAASKVSILEELSTAARSEPPHREWLAALRRFGSVLPHCLAAAAASPEEQEQETLRELLDGLAPAQAAALLSSLDAAALDMGEAAAALRLLWRHYPQRAIVAKWDEHLRRTLEDILSKVLSTARPEG</sequence>
<reference evidence="3" key="1">
    <citation type="submission" date="2021-02" db="EMBL/GenBank/DDBJ databases">
        <authorList>
            <person name="Dougan E. K."/>
            <person name="Rhodes N."/>
            <person name="Thang M."/>
            <person name="Chan C."/>
        </authorList>
    </citation>
    <scope>NUCLEOTIDE SEQUENCE</scope>
</reference>
<dbReference type="InterPro" id="IPR041667">
    <property type="entry name" value="Cupin_8"/>
</dbReference>
<feature type="compositionally biased region" description="Basic residues" evidence="1">
    <location>
        <begin position="322"/>
        <end position="331"/>
    </location>
</feature>
<dbReference type="EMBL" id="CAJNDS010000157">
    <property type="protein sequence ID" value="CAE6971558.1"/>
    <property type="molecule type" value="Genomic_DNA"/>
</dbReference>
<dbReference type="SUPFAM" id="SSF51197">
    <property type="entry name" value="Clavaminate synthase-like"/>
    <property type="match status" value="1"/>
</dbReference>
<dbReference type="PANTHER" id="PTHR12461">
    <property type="entry name" value="HYPOXIA-INDUCIBLE FACTOR 1 ALPHA INHIBITOR-RELATED"/>
    <property type="match status" value="1"/>
</dbReference>
<dbReference type="InterPro" id="IPR003347">
    <property type="entry name" value="JmjC_dom"/>
</dbReference>
<comment type="caution">
    <text evidence="3">The sequence shown here is derived from an EMBL/GenBank/DDBJ whole genome shotgun (WGS) entry which is preliminary data.</text>
</comment>
<feature type="compositionally biased region" description="Polar residues" evidence="1">
    <location>
        <begin position="338"/>
        <end position="352"/>
    </location>
</feature>
<proteinExistence type="predicted"/>
<gene>
    <name evidence="3" type="primary">HIF1AN</name>
    <name evidence="3" type="ORF">SNAT2548_LOCUS2610</name>
</gene>
<evidence type="ECO:0000256" key="1">
    <source>
        <dbReference type="SAM" id="MobiDB-lite"/>
    </source>
</evidence>
<name>A0A812I3Z8_9DINO</name>
<dbReference type="SMART" id="SM00558">
    <property type="entry name" value="JmjC"/>
    <property type="match status" value="1"/>
</dbReference>
<dbReference type="PANTHER" id="PTHR12461:SF105">
    <property type="entry name" value="HYPOXIA-INDUCIBLE FACTOR 1-ALPHA INHIBITOR"/>
    <property type="match status" value="1"/>
</dbReference>
<dbReference type="Gene3D" id="2.60.120.650">
    <property type="entry name" value="Cupin"/>
    <property type="match status" value="1"/>
</dbReference>
<dbReference type="PROSITE" id="PS51184">
    <property type="entry name" value="JMJC"/>
    <property type="match status" value="1"/>
</dbReference>
<feature type="region of interest" description="Disordered" evidence="1">
    <location>
        <begin position="322"/>
        <end position="357"/>
    </location>
</feature>
<evidence type="ECO:0000313" key="3">
    <source>
        <dbReference type="EMBL" id="CAE6971558.1"/>
    </source>
</evidence>
<dbReference type="AlphaFoldDB" id="A0A812I3Z8"/>
<keyword evidence="4" id="KW-1185">Reference proteome</keyword>
<protein>
    <submittedName>
        <fullName evidence="3">HIF1AN protein</fullName>
    </submittedName>
</protein>
<dbReference type="Proteomes" id="UP000604046">
    <property type="component" value="Unassembled WGS sequence"/>
</dbReference>
<organism evidence="3 4">
    <name type="scientific">Symbiodinium natans</name>
    <dbReference type="NCBI Taxonomy" id="878477"/>
    <lineage>
        <taxon>Eukaryota</taxon>
        <taxon>Sar</taxon>
        <taxon>Alveolata</taxon>
        <taxon>Dinophyceae</taxon>
        <taxon>Suessiales</taxon>
        <taxon>Symbiodiniaceae</taxon>
        <taxon>Symbiodinium</taxon>
    </lineage>
</organism>
<feature type="domain" description="JmjC" evidence="2">
    <location>
        <begin position="129"/>
        <end position="304"/>
    </location>
</feature>
<evidence type="ECO:0000313" key="4">
    <source>
        <dbReference type="Proteomes" id="UP000604046"/>
    </source>
</evidence>
<accession>A0A812I3Z8</accession>
<dbReference type="Pfam" id="PF13621">
    <property type="entry name" value="Cupin_8"/>
    <property type="match status" value="1"/>
</dbReference>
<dbReference type="OrthoDB" id="415358at2759"/>